<dbReference type="Gene3D" id="3.90.226.10">
    <property type="entry name" value="2-enoyl-CoA Hydratase, Chain A, domain 1"/>
    <property type="match status" value="1"/>
</dbReference>
<gene>
    <name evidence="1" type="ORF">PDTA9734_18470</name>
</gene>
<name>A0ABM7VTH7_9ENTR</name>
<dbReference type="PANTHER" id="PTHR35984:SF1">
    <property type="entry name" value="PERIPLASMIC SERINE PROTEASE"/>
    <property type="match status" value="1"/>
</dbReference>
<dbReference type="SUPFAM" id="SSF52096">
    <property type="entry name" value="ClpP/crotonase"/>
    <property type="match status" value="1"/>
</dbReference>
<keyword evidence="2" id="KW-1185">Reference proteome</keyword>
<dbReference type="GO" id="GO:0008233">
    <property type="term" value="F:peptidase activity"/>
    <property type="evidence" value="ECO:0007669"/>
    <property type="project" value="UniProtKB-KW"/>
</dbReference>
<dbReference type="PANTHER" id="PTHR35984">
    <property type="entry name" value="PERIPLASMIC SERINE PROTEASE"/>
    <property type="match status" value="1"/>
</dbReference>
<keyword evidence="1" id="KW-0378">Hydrolase</keyword>
<dbReference type="Proteomes" id="UP001320460">
    <property type="component" value="Chromosome"/>
</dbReference>
<dbReference type="RefSeq" id="WP_125124268.1">
    <property type="nucleotide sequence ID" value="NZ_AP025334.1"/>
</dbReference>
<protein>
    <submittedName>
        <fullName evidence="1">Serine protease</fullName>
    </submittedName>
</protein>
<dbReference type="InterPro" id="IPR029045">
    <property type="entry name" value="ClpP/crotonase-like_dom_sf"/>
</dbReference>
<dbReference type="GO" id="GO:0006508">
    <property type="term" value="P:proteolysis"/>
    <property type="evidence" value="ECO:0007669"/>
    <property type="project" value="UniProtKB-KW"/>
</dbReference>
<accession>A0ABM7VTH7</accession>
<reference evidence="1 2" key="1">
    <citation type="submission" date="2021-12" db="EMBL/GenBank/DDBJ databases">
        <title>Complete genome sequence of Phytobacter diazotrophicus TA9734.</title>
        <authorList>
            <person name="Kubota H."/>
            <person name="Nakayama Y."/>
            <person name="Ariyoshi T."/>
        </authorList>
    </citation>
    <scope>NUCLEOTIDE SEQUENCE [LARGE SCALE GENOMIC DNA]</scope>
    <source>
        <strain evidence="1 2">TA9734</strain>
    </source>
</reference>
<proteinExistence type="predicted"/>
<evidence type="ECO:0000313" key="2">
    <source>
        <dbReference type="Proteomes" id="UP001320460"/>
    </source>
</evidence>
<evidence type="ECO:0000313" key="1">
    <source>
        <dbReference type="EMBL" id="BDD50360.1"/>
    </source>
</evidence>
<sequence>MPGWGDILNEIQAMSATRGDACDVVRKQYLVKLHQKTNRAVISYSSSWVQPSQGVDPFVLSLNIADVQGLMEVMKGVNEDAVDLIIHSPGGALDATEPFVTYIRSKFKHVRAIIPHAAMSAATMISCAADEIVMGKHSFLGPIDPQLGIQTAVGPRMVAAQAILEQFKLAQDEIAQDQAKLASWMTMLNQYGPDLLISCKNASELSKELVQSWLEKYMFRDDKPTAQRIATWLSTHSNFKTHSRYLSRDVLERQGLKISKLEDDQELQDLVLSIHHATTITFSATPAAKIIENHIGRAFINQANMAQMHMMNMPAMVLQGHMPQPLPIPGPQ</sequence>
<dbReference type="InterPro" id="IPR002825">
    <property type="entry name" value="Pept_S49_ser-pept_pro"/>
</dbReference>
<dbReference type="EMBL" id="AP025334">
    <property type="protein sequence ID" value="BDD50360.1"/>
    <property type="molecule type" value="Genomic_DNA"/>
</dbReference>
<keyword evidence="1" id="KW-0645">Protease</keyword>
<dbReference type="Pfam" id="PF01972">
    <property type="entry name" value="SDH_protease"/>
    <property type="match status" value="1"/>
</dbReference>
<organism evidence="1 2">
    <name type="scientific">Phytobacter diazotrophicus</name>
    <dbReference type="NCBI Taxonomy" id="395631"/>
    <lineage>
        <taxon>Bacteria</taxon>
        <taxon>Pseudomonadati</taxon>
        <taxon>Pseudomonadota</taxon>
        <taxon>Gammaproteobacteria</taxon>
        <taxon>Enterobacterales</taxon>
        <taxon>Enterobacteriaceae</taxon>
        <taxon>Phytobacter</taxon>
    </lineage>
</organism>